<feature type="non-terminal residue" evidence="1">
    <location>
        <position position="1"/>
    </location>
</feature>
<dbReference type="Proteomes" id="UP001328107">
    <property type="component" value="Unassembled WGS sequence"/>
</dbReference>
<comment type="caution">
    <text evidence="1">The sequence shown here is derived from an EMBL/GenBank/DDBJ whole genome shotgun (WGS) entry which is preliminary data.</text>
</comment>
<name>A0AAN4ZRK8_9BILA</name>
<evidence type="ECO:0000313" key="2">
    <source>
        <dbReference type="Proteomes" id="UP001328107"/>
    </source>
</evidence>
<dbReference type="AlphaFoldDB" id="A0AAN4ZRK8"/>
<sequence>KEEKKEEKPLTVSVPLSSINGSSIRVSVDDKLECKYRTSCYQSVAEKKEQRRLTTPLRPSTLRDPSSRCHKYLLSCREQLGLPPKEKVPIGPNGRKLCRKKKE</sequence>
<reference evidence="2" key="1">
    <citation type="submission" date="2022-10" db="EMBL/GenBank/DDBJ databases">
        <title>Genome assembly of Pristionchus species.</title>
        <authorList>
            <person name="Yoshida K."/>
            <person name="Sommer R.J."/>
        </authorList>
    </citation>
    <scope>NUCLEOTIDE SEQUENCE [LARGE SCALE GENOMIC DNA]</scope>
    <source>
        <strain evidence="2">RS5460</strain>
    </source>
</reference>
<protein>
    <submittedName>
        <fullName evidence="1">Uncharacterized protein</fullName>
    </submittedName>
</protein>
<keyword evidence="2" id="KW-1185">Reference proteome</keyword>
<proteinExistence type="predicted"/>
<accession>A0AAN4ZRK8</accession>
<gene>
    <name evidence="1" type="ORF">PMAYCL1PPCAC_12685</name>
</gene>
<dbReference type="EMBL" id="BTRK01000003">
    <property type="protein sequence ID" value="GMR42490.1"/>
    <property type="molecule type" value="Genomic_DNA"/>
</dbReference>
<evidence type="ECO:0000313" key="1">
    <source>
        <dbReference type="EMBL" id="GMR42490.1"/>
    </source>
</evidence>
<organism evidence="1 2">
    <name type="scientific">Pristionchus mayeri</name>
    <dbReference type="NCBI Taxonomy" id="1317129"/>
    <lineage>
        <taxon>Eukaryota</taxon>
        <taxon>Metazoa</taxon>
        <taxon>Ecdysozoa</taxon>
        <taxon>Nematoda</taxon>
        <taxon>Chromadorea</taxon>
        <taxon>Rhabditida</taxon>
        <taxon>Rhabditina</taxon>
        <taxon>Diplogasteromorpha</taxon>
        <taxon>Diplogasteroidea</taxon>
        <taxon>Neodiplogasteridae</taxon>
        <taxon>Pristionchus</taxon>
    </lineage>
</organism>